<comment type="similarity">
    <text evidence="1 5">Belongs to the 5-formyltetrahydrofolate cyclo-ligase family.</text>
</comment>
<evidence type="ECO:0000256" key="2">
    <source>
        <dbReference type="ARBA" id="ARBA00022741"/>
    </source>
</evidence>
<dbReference type="Proteomes" id="UP000196386">
    <property type="component" value="Unassembled WGS sequence"/>
</dbReference>
<dbReference type="Proteomes" id="UP000260828">
    <property type="component" value="Unassembled WGS sequence"/>
</dbReference>
<reference evidence="7" key="3">
    <citation type="journal article" date="2018" name="BMC Genomics">
        <title>Whole genome sequencing and function prediction of 133 gut anaerobes isolated from chicken caecum in pure cultures.</title>
        <authorList>
            <person name="Medvecky M."/>
            <person name="Cejkova D."/>
            <person name="Polansky O."/>
            <person name="Karasova D."/>
            <person name="Kubasova T."/>
            <person name="Cizek A."/>
            <person name="Rychlik I."/>
        </authorList>
    </citation>
    <scope>NUCLEOTIDE SEQUENCE</scope>
    <source>
        <strain evidence="7">An175</strain>
    </source>
</reference>
<dbReference type="PANTHER" id="PTHR23407:SF1">
    <property type="entry name" value="5-FORMYLTETRAHYDROFOLATE CYCLO-LIGASE"/>
    <property type="match status" value="1"/>
</dbReference>
<evidence type="ECO:0000256" key="4">
    <source>
        <dbReference type="PIRSR" id="PIRSR006806-1"/>
    </source>
</evidence>
<dbReference type="InterPro" id="IPR002698">
    <property type="entry name" value="FTHF_cligase"/>
</dbReference>
<evidence type="ECO:0000313" key="6">
    <source>
        <dbReference type="EMBL" id="CUP32660.1"/>
    </source>
</evidence>
<dbReference type="InterPro" id="IPR024185">
    <property type="entry name" value="FTHF_cligase-like_sf"/>
</dbReference>
<evidence type="ECO:0000313" key="11">
    <source>
        <dbReference type="Proteomes" id="UP000260828"/>
    </source>
</evidence>
<dbReference type="NCBIfam" id="TIGR02727">
    <property type="entry name" value="MTHFS_bact"/>
    <property type="match status" value="1"/>
</dbReference>
<keyword evidence="5" id="KW-0479">Metal-binding</keyword>
<evidence type="ECO:0000313" key="8">
    <source>
        <dbReference type="EMBL" id="RGE67779.1"/>
    </source>
</evidence>
<gene>
    <name evidence="6" type="primary">yqgN</name>
    <name evidence="7" type="ORF">B5F11_07960</name>
    <name evidence="8" type="ORF">DXC40_09870</name>
    <name evidence="6" type="ORF">ERS852551_00469</name>
</gene>
<dbReference type="OrthoDB" id="9801938at2"/>
<dbReference type="PANTHER" id="PTHR23407">
    <property type="entry name" value="ATPASE INHIBITOR/5-FORMYLTETRAHYDROFOLATE CYCLO-LIGASE"/>
    <property type="match status" value="1"/>
</dbReference>
<dbReference type="RefSeq" id="WP_006873041.1">
    <property type="nucleotide sequence ID" value="NZ_CABIWA010000001.1"/>
</dbReference>
<organism evidence="6 9">
    <name type="scientific">Anaerotruncus colihominis</name>
    <dbReference type="NCBI Taxonomy" id="169435"/>
    <lineage>
        <taxon>Bacteria</taxon>
        <taxon>Bacillati</taxon>
        <taxon>Bacillota</taxon>
        <taxon>Clostridia</taxon>
        <taxon>Eubacteriales</taxon>
        <taxon>Oscillospiraceae</taxon>
        <taxon>Anaerotruncus</taxon>
    </lineage>
</organism>
<protein>
    <recommendedName>
        <fullName evidence="5">5-formyltetrahydrofolate cyclo-ligase</fullName>
        <ecNumber evidence="5">6.3.3.2</ecNumber>
    </recommendedName>
</protein>
<dbReference type="Proteomes" id="UP000095765">
    <property type="component" value="Unassembled WGS sequence"/>
</dbReference>
<feature type="binding site" evidence="4">
    <location>
        <position position="61"/>
    </location>
    <ligand>
        <name>substrate</name>
    </ligand>
</feature>
<dbReference type="GO" id="GO:0030272">
    <property type="term" value="F:5-formyltetrahydrofolate cyclo-ligase activity"/>
    <property type="evidence" value="ECO:0007669"/>
    <property type="project" value="UniProtKB-EC"/>
</dbReference>
<dbReference type="GO" id="GO:0035999">
    <property type="term" value="P:tetrahydrofolate interconversion"/>
    <property type="evidence" value="ECO:0007669"/>
    <property type="project" value="TreeGrafter"/>
</dbReference>
<dbReference type="GO" id="GO:0005524">
    <property type="term" value="F:ATP binding"/>
    <property type="evidence" value="ECO:0007669"/>
    <property type="project" value="UniProtKB-KW"/>
</dbReference>
<reference evidence="8 11" key="4">
    <citation type="submission" date="2018-08" db="EMBL/GenBank/DDBJ databases">
        <title>A genome reference for cultivated species of the human gut microbiota.</title>
        <authorList>
            <person name="Zou Y."/>
            <person name="Xue W."/>
            <person name="Luo G."/>
        </authorList>
    </citation>
    <scope>NUCLEOTIDE SEQUENCE [LARGE SCALE GENOMIC DNA]</scope>
    <source>
        <strain evidence="8 11">TF05-12AC</strain>
    </source>
</reference>
<keyword evidence="3 4" id="KW-0067">ATP-binding</keyword>
<dbReference type="AlphaFoldDB" id="A0A174MEU1"/>
<dbReference type="EMBL" id="QVME01000004">
    <property type="protein sequence ID" value="RGE67779.1"/>
    <property type="molecule type" value="Genomic_DNA"/>
</dbReference>
<comment type="catalytic activity">
    <reaction evidence="5">
        <text>(6S)-5-formyl-5,6,7,8-tetrahydrofolate + ATP = (6R)-5,10-methenyltetrahydrofolate + ADP + phosphate</text>
        <dbReference type="Rhea" id="RHEA:10488"/>
        <dbReference type="ChEBI" id="CHEBI:30616"/>
        <dbReference type="ChEBI" id="CHEBI:43474"/>
        <dbReference type="ChEBI" id="CHEBI:57455"/>
        <dbReference type="ChEBI" id="CHEBI:57457"/>
        <dbReference type="ChEBI" id="CHEBI:456216"/>
        <dbReference type="EC" id="6.3.3.2"/>
    </reaction>
</comment>
<dbReference type="EC" id="6.3.3.2" evidence="5"/>
<evidence type="ECO:0000256" key="3">
    <source>
        <dbReference type="ARBA" id="ARBA00022840"/>
    </source>
</evidence>
<dbReference type="SUPFAM" id="SSF100950">
    <property type="entry name" value="NagB/RpiA/CoA transferase-like"/>
    <property type="match status" value="1"/>
</dbReference>
<reference evidence="6 9" key="1">
    <citation type="submission" date="2015-09" db="EMBL/GenBank/DDBJ databases">
        <authorList>
            <consortium name="Pathogen Informatics"/>
        </authorList>
    </citation>
    <scope>NUCLEOTIDE SEQUENCE [LARGE SCALE GENOMIC DNA]</scope>
    <source>
        <strain evidence="6 9">2789STDY5834939</strain>
    </source>
</reference>
<evidence type="ECO:0000256" key="1">
    <source>
        <dbReference type="ARBA" id="ARBA00010638"/>
    </source>
</evidence>
<dbReference type="InterPro" id="IPR037171">
    <property type="entry name" value="NagB/RpiA_transferase-like"/>
</dbReference>
<dbReference type="GO" id="GO:0009396">
    <property type="term" value="P:folic acid-containing compound biosynthetic process"/>
    <property type="evidence" value="ECO:0007669"/>
    <property type="project" value="TreeGrafter"/>
</dbReference>
<sequence>MQGVDIRPLKQRLRAEIKDWRRAMTPEKKQAADARILRRVTGLHEYASCGTVLTYVSKPIEVDTIALIERALADGKRVAAPRCVEGRREMEFFLIHSLEDLAAQTFGVLEPVRERCVLLEDFEGSICIVPALAYDRRGYRLGYGAGYYDRFLSQYTGPKIGVIYAHNLRPRLWHGRYDVPVDLIVTESRLLCCVPAGNRRRMQNR</sequence>
<dbReference type="PIRSF" id="PIRSF006806">
    <property type="entry name" value="FTHF_cligase"/>
    <property type="match status" value="1"/>
</dbReference>
<dbReference type="EMBL" id="CZBE01000002">
    <property type="protein sequence ID" value="CUP32660.1"/>
    <property type="molecule type" value="Genomic_DNA"/>
</dbReference>
<feature type="binding site" evidence="4">
    <location>
        <begin position="10"/>
        <end position="14"/>
    </location>
    <ligand>
        <name>ATP</name>
        <dbReference type="ChEBI" id="CHEBI:30616"/>
    </ligand>
</feature>
<proteinExistence type="inferred from homology"/>
<evidence type="ECO:0000256" key="5">
    <source>
        <dbReference type="RuleBase" id="RU361279"/>
    </source>
</evidence>
<evidence type="ECO:0000313" key="10">
    <source>
        <dbReference type="Proteomes" id="UP000196386"/>
    </source>
</evidence>
<keyword evidence="2 4" id="KW-0547">Nucleotide-binding</keyword>
<dbReference type="GeneID" id="72464685"/>
<keyword evidence="5" id="KW-0460">Magnesium</keyword>
<dbReference type="Pfam" id="PF01812">
    <property type="entry name" value="5-FTHF_cyc-lig"/>
    <property type="match status" value="1"/>
</dbReference>
<reference evidence="10" key="2">
    <citation type="submission" date="2017-04" db="EMBL/GenBank/DDBJ databases">
        <title>Function of individual gut microbiota members based on whole genome sequencing of pure cultures obtained from chicken caecum.</title>
        <authorList>
            <person name="Medvecky M."/>
            <person name="Cejkova D."/>
            <person name="Polansky O."/>
            <person name="Karasova D."/>
            <person name="Kubasova T."/>
            <person name="Cizek A."/>
            <person name="Rychlik I."/>
        </authorList>
    </citation>
    <scope>NUCLEOTIDE SEQUENCE [LARGE SCALE GENOMIC DNA]</scope>
    <source>
        <strain evidence="10">An175</strain>
    </source>
</reference>
<comment type="cofactor">
    <cofactor evidence="5">
        <name>Mg(2+)</name>
        <dbReference type="ChEBI" id="CHEBI:18420"/>
    </cofactor>
</comment>
<dbReference type="Gene3D" id="3.40.50.10420">
    <property type="entry name" value="NagB/RpiA/CoA transferase-like"/>
    <property type="match status" value="1"/>
</dbReference>
<feature type="binding site" evidence="4">
    <location>
        <begin position="140"/>
        <end position="148"/>
    </location>
    <ligand>
        <name>ATP</name>
        <dbReference type="ChEBI" id="CHEBI:30616"/>
    </ligand>
</feature>
<dbReference type="GO" id="GO:0046872">
    <property type="term" value="F:metal ion binding"/>
    <property type="evidence" value="ECO:0007669"/>
    <property type="project" value="UniProtKB-KW"/>
</dbReference>
<keyword evidence="6" id="KW-0436">Ligase</keyword>
<name>A0A174MEU1_9FIRM</name>
<evidence type="ECO:0000313" key="9">
    <source>
        <dbReference type="Proteomes" id="UP000095765"/>
    </source>
</evidence>
<dbReference type="EMBL" id="NFKP01000008">
    <property type="protein sequence ID" value="OUP69572.1"/>
    <property type="molecule type" value="Genomic_DNA"/>
</dbReference>
<evidence type="ECO:0000313" key="7">
    <source>
        <dbReference type="EMBL" id="OUP69572.1"/>
    </source>
</evidence>
<feature type="binding site" evidence="4">
    <location>
        <position position="56"/>
    </location>
    <ligand>
        <name>substrate</name>
    </ligand>
</feature>
<accession>A0A174MEU1</accession>